<dbReference type="GO" id="GO:0051536">
    <property type="term" value="F:iron-sulfur cluster binding"/>
    <property type="evidence" value="ECO:0007669"/>
    <property type="project" value="UniProtKB-KW"/>
</dbReference>
<comment type="cofactor">
    <cofactor evidence="9">
        <name>iron-sulfur cluster</name>
        <dbReference type="ChEBI" id="CHEBI:30408"/>
    </cofactor>
</comment>
<accession>N9XV15</accession>
<dbReference type="Pfam" id="PF01930">
    <property type="entry name" value="Cas_Cas4"/>
    <property type="match status" value="1"/>
</dbReference>
<organism evidence="11 12">
    <name type="scientific">Clostridium thermobutyricum</name>
    <dbReference type="NCBI Taxonomy" id="29372"/>
    <lineage>
        <taxon>Bacteria</taxon>
        <taxon>Bacillati</taxon>
        <taxon>Bacillota</taxon>
        <taxon>Clostridia</taxon>
        <taxon>Eubacteriales</taxon>
        <taxon>Clostridiaceae</taxon>
        <taxon>Clostridium</taxon>
    </lineage>
</organism>
<evidence type="ECO:0000256" key="3">
    <source>
        <dbReference type="ARBA" id="ARBA00022801"/>
    </source>
</evidence>
<dbReference type="eggNOG" id="COG1468">
    <property type="taxonomic scope" value="Bacteria"/>
</dbReference>
<sequence length="172" mass="20817">MDFEFENFKVQGVKFNYYFVCKRKLWLFNNGISMEENSDRVSQGKLIHENSYKKKEENKEKLIDGLIKLDILEENEVREVKISSKMKESDKMQLLYYLYYLDKIGIKRTGTINYVTERKTEKVELTEENKKYIEKVLVDIKKILNMEKPPARIKYPYCKKCSYYEFCYVEEV</sequence>
<dbReference type="Proteomes" id="UP000013097">
    <property type="component" value="Unassembled WGS sequence"/>
</dbReference>
<comment type="caution">
    <text evidence="11">The sequence shown here is derived from an EMBL/GenBank/DDBJ whole genome shotgun (WGS) entry which is preliminary data.</text>
</comment>
<evidence type="ECO:0000256" key="5">
    <source>
        <dbReference type="ARBA" id="ARBA00023004"/>
    </source>
</evidence>
<evidence type="ECO:0000256" key="9">
    <source>
        <dbReference type="RuleBase" id="RU365022"/>
    </source>
</evidence>
<dbReference type="EMBL" id="AGYT01000019">
    <property type="protein sequence ID" value="ENY99758.1"/>
    <property type="molecule type" value="Genomic_DNA"/>
</dbReference>
<keyword evidence="1 9" id="KW-0540">Nuclease</keyword>
<dbReference type="HOGENOM" id="CLU_133784_0_0_9"/>
<comment type="cofactor">
    <cofactor evidence="9">
        <name>Mg(2+)</name>
        <dbReference type="ChEBI" id="CHEBI:18420"/>
    </cofactor>
    <cofactor evidence="9">
        <name>Mn(2+)</name>
        <dbReference type="ChEBI" id="CHEBI:29035"/>
    </cofactor>
    <text evidence="9">Mg(2+) or Mn(2+) required for ssDNA cleavage activity.</text>
</comment>
<keyword evidence="7 9" id="KW-0051">Antiviral defense</keyword>
<dbReference type="InterPro" id="IPR022765">
    <property type="entry name" value="Dna2/Cas4_DUF83"/>
</dbReference>
<keyword evidence="8 9" id="KW-0464">Manganese</keyword>
<keyword evidence="3 9" id="KW-0378">Hydrolase</keyword>
<reference evidence="11 12" key="1">
    <citation type="submission" date="2013-01" db="EMBL/GenBank/DDBJ databases">
        <title>The Genome Sequence of Clostridium colicanis 209318.</title>
        <authorList>
            <consortium name="The Broad Institute Genome Sequencing Platform"/>
            <person name="Earl A."/>
            <person name="Ward D."/>
            <person name="Feldgarden M."/>
            <person name="Gevers D."/>
            <person name="Courvalin P."/>
            <person name="Lambert T."/>
            <person name="Walker B."/>
            <person name="Young S.K."/>
            <person name="Zeng Q."/>
            <person name="Gargeya S."/>
            <person name="Fitzgerald M."/>
            <person name="Haas B."/>
            <person name="Abouelleil A."/>
            <person name="Alvarado L."/>
            <person name="Arachchi H.M."/>
            <person name="Berlin A.M."/>
            <person name="Chapman S.B."/>
            <person name="Dewar J."/>
            <person name="Goldberg J."/>
            <person name="Griggs A."/>
            <person name="Gujja S."/>
            <person name="Hansen M."/>
            <person name="Howarth C."/>
            <person name="Imamovic A."/>
            <person name="Larimer J."/>
            <person name="McCowan C."/>
            <person name="Murphy C."/>
            <person name="Neiman D."/>
            <person name="Pearson M."/>
            <person name="Priest M."/>
            <person name="Roberts A."/>
            <person name="Saif S."/>
            <person name="Shea T."/>
            <person name="Sisk P."/>
            <person name="Sykes S."/>
            <person name="Wortman J."/>
            <person name="Nusbaum C."/>
            <person name="Birren B."/>
        </authorList>
    </citation>
    <scope>NUCLEOTIDE SEQUENCE [LARGE SCALE GENOMIC DNA]</scope>
    <source>
        <strain evidence="11 12">209318</strain>
    </source>
</reference>
<protein>
    <recommendedName>
        <fullName evidence="9">CRISPR-associated exonuclease Cas4</fullName>
        <ecNumber evidence="9">3.1.12.1</ecNumber>
    </recommendedName>
</protein>
<dbReference type="PANTHER" id="PTHR37168">
    <property type="entry name" value="CRISPR-ASSOCIATED EXONUCLEASE CAS4"/>
    <property type="match status" value="1"/>
</dbReference>
<evidence type="ECO:0000313" key="12">
    <source>
        <dbReference type="Proteomes" id="UP000013097"/>
    </source>
</evidence>
<dbReference type="PATRIC" id="fig|999411.4.peg.2809"/>
<evidence type="ECO:0000313" key="11">
    <source>
        <dbReference type="EMBL" id="ENY99758.1"/>
    </source>
</evidence>
<comment type="similarity">
    <text evidence="9">Belongs to the CRISPR-associated exonuclease Cas4 family.</text>
</comment>
<dbReference type="RefSeq" id="WP_002599335.1">
    <property type="nucleotide sequence ID" value="NZ_KB850958.1"/>
</dbReference>
<dbReference type="GO" id="GO:0051607">
    <property type="term" value="P:defense response to virus"/>
    <property type="evidence" value="ECO:0007669"/>
    <property type="project" value="UniProtKB-KW"/>
</dbReference>
<evidence type="ECO:0000259" key="10">
    <source>
        <dbReference type="Pfam" id="PF01930"/>
    </source>
</evidence>
<evidence type="ECO:0000256" key="2">
    <source>
        <dbReference type="ARBA" id="ARBA00022723"/>
    </source>
</evidence>
<evidence type="ECO:0000256" key="7">
    <source>
        <dbReference type="ARBA" id="ARBA00023118"/>
    </source>
</evidence>
<name>N9XV15_9CLOT</name>
<dbReference type="GO" id="GO:0004527">
    <property type="term" value="F:exonuclease activity"/>
    <property type="evidence" value="ECO:0007669"/>
    <property type="project" value="UniProtKB-KW"/>
</dbReference>
<keyword evidence="2 9" id="KW-0479">Metal-binding</keyword>
<evidence type="ECO:0000256" key="8">
    <source>
        <dbReference type="ARBA" id="ARBA00023211"/>
    </source>
</evidence>
<dbReference type="EC" id="3.1.12.1" evidence="9"/>
<dbReference type="AlphaFoldDB" id="N9XV15"/>
<comment type="function">
    <text evidence="9">CRISPR (clustered regularly interspaced short palindromic repeat) is an adaptive immune system that provides protection against mobile genetic elements (viruses, transposable elements and conjugative plasmids). CRISPR clusters contain sequences complementary to antecedent mobile elements and target invading nucleic acids. CRISPR clusters are transcribed and processed into CRISPR RNA (crRNA).</text>
</comment>
<evidence type="ECO:0000256" key="1">
    <source>
        <dbReference type="ARBA" id="ARBA00022722"/>
    </source>
</evidence>
<proteinExistence type="inferred from homology"/>
<dbReference type="InterPro" id="IPR013343">
    <property type="entry name" value="CRISPR-assoc_prot_Cas4"/>
</dbReference>
<feature type="domain" description="DUF83" evidence="10">
    <location>
        <begin position="11"/>
        <end position="168"/>
    </location>
</feature>
<gene>
    <name evidence="11" type="ORF">HMPREF1092_02894</name>
</gene>
<keyword evidence="6 9" id="KW-0411">Iron-sulfur</keyword>
<keyword evidence="12" id="KW-1185">Reference proteome</keyword>
<keyword evidence="5 9" id="KW-0408">Iron</keyword>
<dbReference type="PANTHER" id="PTHR37168:SF1">
    <property type="entry name" value="CRISPR-ASSOCIATED EXONUCLEASE CAS4"/>
    <property type="match status" value="1"/>
</dbReference>
<dbReference type="GO" id="GO:0046872">
    <property type="term" value="F:metal ion binding"/>
    <property type="evidence" value="ECO:0007669"/>
    <property type="project" value="UniProtKB-KW"/>
</dbReference>
<dbReference type="NCBIfam" id="TIGR00372">
    <property type="entry name" value="cas4"/>
    <property type="match status" value="1"/>
</dbReference>
<keyword evidence="4 9" id="KW-0269">Exonuclease</keyword>
<evidence type="ECO:0000256" key="4">
    <source>
        <dbReference type="ARBA" id="ARBA00022839"/>
    </source>
</evidence>
<dbReference type="InterPro" id="IPR011604">
    <property type="entry name" value="PDDEXK-like_dom_sf"/>
</dbReference>
<evidence type="ECO:0000256" key="6">
    <source>
        <dbReference type="ARBA" id="ARBA00023014"/>
    </source>
</evidence>
<dbReference type="Gene3D" id="3.90.320.10">
    <property type="match status" value="1"/>
</dbReference>